<name>A0A8X8AJI0_POPTO</name>
<keyword evidence="2" id="KW-1185">Reference proteome</keyword>
<reference evidence="1" key="1">
    <citation type="journal article" date="2020" name="bioRxiv">
        <title>Hybrid origin of Populus tomentosa Carr. identified through genome sequencing and phylogenomic analysis.</title>
        <authorList>
            <person name="An X."/>
            <person name="Gao K."/>
            <person name="Chen Z."/>
            <person name="Li J."/>
            <person name="Yang X."/>
            <person name="Yang X."/>
            <person name="Zhou J."/>
            <person name="Guo T."/>
            <person name="Zhao T."/>
            <person name="Huang S."/>
            <person name="Miao D."/>
            <person name="Khan W.U."/>
            <person name="Rao P."/>
            <person name="Ye M."/>
            <person name="Lei B."/>
            <person name="Liao W."/>
            <person name="Wang J."/>
            <person name="Ji L."/>
            <person name="Li Y."/>
            <person name="Guo B."/>
            <person name="Mustafa N.S."/>
            <person name="Li S."/>
            <person name="Yun Q."/>
            <person name="Keller S.R."/>
            <person name="Mao J."/>
            <person name="Zhang R."/>
            <person name="Strauss S.H."/>
        </authorList>
    </citation>
    <scope>NUCLEOTIDE SEQUENCE</scope>
    <source>
        <strain evidence="1">GM15</strain>
        <tissue evidence="1">Leaf</tissue>
    </source>
</reference>
<dbReference type="EMBL" id="JAAWWB010000002">
    <property type="protein sequence ID" value="KAG6787892.1"/>
    <property type="molecule type" value="Genomic_DNA"/>
</dbReference>
<accession>A0A8X8AJI0</accession>
<evidence type="ECO:0000313" key="2">
    <source>
        <dbReference type="Proteomes" id="UP000886885"/>
    </source>
</evidence>
<protein>
    <submittedName>
        <fullName evidence="1">Uncharacterized protein</fullName>
    </submittedName>
</protein>
<proteinExistence type="predicted"/>
<evidence type="ECO:0000313" key="1">
    <source>
        <dbReference type="EMBL" id="KAG6787892.1"/>
    </source>
</evidence>
<dbReference type="Proteomes" id="UP000886885">
    <property type="component" value="Chromosome 1D"/>
</dbReference>
<gene>
    <name evidence="1" type="ORF">POTOM_003938</name>
</gene>
<dbReference type="AlphaFoldDB" id="A0A8X8AJI0"/>
<comment type="caution">
    <text evidence="1">The sequence shown here is derived from an EMBL/GenBank/DDBJ whole genome shotgun (WGS) entry which is preliminary data.</text>
</comment>
<organism evidence="1 2">
    <name type="scientific">Populus tomentosa</name>
    <name type="common">Chinese white poplar</name>
    <dbReference type="NCBI Taxonomy" id="118781"/>
    <lineage>
        <taxon>Eukaryota</taxon>
        <taxon>Viridiplantae</taxon>
        <taxon>Streptophyta</taxon>
        <taxon>Embryophyta</taxon>
        <taxon>Tracheophyta</taxon>
        <taxon>Spermatophyta</taxon>
        <taxon>Magnoliopsida</taxon>
        <taxon>eudicotyledons</taxon>
        <taxon>Gunneridae</taxon>
        <taxon>Pentapetalae</taxon>
        <taxon>rosids</taxon>
        <taxon>fabids</taxon>
        <taxon>Malpighiales</taxon>
        <taxon>Salicaceae</taxon>
        <taxon>Saliceae</taxon>
        <taxon>Populus</taxon>
    </lineage>
</organism>
<sequence length="182" mass="19475">MRGLLASAVHSDLPSYSGQIPYIIAKTEKGKKELPGEAAAGGEVEEDDWLLLTKNVPARCSRWSQVCQLLLLLVSDAVADETGNGGPLAGRCFSSVSRVAGREGWLLLILLLRLRKGVSSAGSITAAEEGYGRRGGYSWASGSTCGAELRKRWDEWRVVSWGCVDREGRLVSGVHGGCKLGE</sequence>